<dbReference type="Pfam" id="PF01551">
    <property type="entry name" value="Peptidase_M23"/>
    <property type="match status" value="1"/>
</dbReference>
<dbReference type="PANTHER" id="PTHR21666:SF270">
    <property type="entry name" value="MUREIN HYDROLASE ACTIVATOR ENVC"/>
    <property type="match status" value="1"/>
</dbReference>
<dbReference type="InterPro" id="IPR016047">
    <property type="entry name" value="M23ase_b-sheet_dom"/>
</dbReference>
<dbReference type="Gene3D" id="2.70.70.10">
    <property type="entry name" value="Glucose Permease (Domain IIA)"/>
    <property type="match status" value="1"/>
</dbReference>
<dbReference type="InterPro" id="IPR011055">
    <property type="entry name" value="Dup_hybrid_motif"/>
</dbReference>
<dbReference type="GO" id="GO:0004222">
    <property type="term" value="F:metalloendopeptidase activity"/>
    <property type="evidence" value="ECO:0007669"/>
    <property type="project" value="TreeGrafter"/>
</dbReference>
<comment type="caution">
    <text evidence="3">The sequence shown here is derived from an EMBL/GenBank/DDBJ whole genome shotgun (WGS) entry which is preliminary data.</text>
</comment>
<keyword evidence="1" id="KW-0812">Transmembrane</keyword>
<dbReference type="SUPFAM" id="SSF51261">
    <property type="entry name" value="Duplicated hybrid motif"/>
    <property type="match status" value="1"/>
</dbReference>
<dbReference type="AlphaFoldDB" id="A0A1Y4N536"/>
<keyword evidence="1" id="KW-1133">Transmembrane helix</keyword>
<organism evidence="3 4">
    <name type="scientific">Anaerotruncus colihominis</name>
    <dbReference type="NCBI Taxonomy" id="169435"/>
    <lineage>
        <taxon>Bacteria</taxon>
        <taxon>Bacillati</taxon>
        <taxon>Bacillota</taxon>
        <taxon>Clostridia</taxon>
        <taxon>Eubacteriales</taxon>
        <taxon>Oscillospiraceae</taxon>
        <taxon>Anaerotruncus</taxon>
    </lineage>
</organism>
<evidence type="ECO:0000256" key="1">
    <source>
        <dbReference type="SAM" id="Phobius"/>
    </source>
</evidence>
<sequence>MGFLVQFIKLLTKKSGRKIVKFVVYTILGLTALIIFWWIWSYFSVGYLIEEGEFDDVKPQTEYQGQGNSGTDFDNDYDNLAMKISKIDFDALPDDLMVSDILGTQYYIPKDYTVEMYLKLHLLVSEICGNPNVDLGGDVKVQPYMLYGVWMHENAMQIPNHQDPFEAWLTLKGLTEIKNNGESLGYAGSFGQAMVTFAEDIDPADRGVPDVAHPIRQRDVLEGSGTPALFISSVENSTIEDTDRLLTFVTNNDTSSFEDNVKYTEHFVGWTGSGIQRPSSFFLPDILASVAMNASQNFAGRSTYRGAVDNSYYLVAPKTLFAAGTLEREYTEVAAFFCSRAGKTGSFFSEGHDVIIDIITYLIETDQMDYFVSDKFILECGTANAAFDTGLTPFLNRLYGLNGQTAMLSEDILDKIRAEGVDMENGYPETKKAPIDAVYVISSGKFVMKSMDALADAILANDEYVKEDDFDDSVGSLPSDLYPDGLAQCAMDTDYDGICDRCGGSVFEDPKDGCTHNKTSKVVLPIANAIWSDLSDYHDKEHWCGLNAHSGIAHQGYDMYGNYTLRACVSGYLQPPVNNGSRGYGYHTYLVYPNKDTPKLYFSYAHMQVGSCTKPSGGNILAGEKVGLMGKTGNVTGEHLHFQVSTTPDSLPAVSINYLVKNSTFWLGNKTGNGTVDYTPYVIVGAVD</sequence>
<dbReference type="RefSeq" id="WP_087299870.1">
    <property type="nucleotide sequence ID" value="NZ_NFKQ01000002.1"/>
</dbReference>
<feature type="transmembrane region" description="Helical" evidence="1">
    <location>
        <begin position="20"/>
        <end position="40"/>
    </location>
</feature>
<accession>A0A1Y4N536</accession>
<dbReference type="EMBL" id="NFKP01000003">
    <property type="protein sequence ID" value="OUP70678.1"/>
    <property type="molecule type" value="Genomic_DNA"/>
</dbReference>
<evidence type="ECO:0000259" key="2">
    <source>
        <dbReference type="Pfam" id="PF01551"/>
    </source>
</evidence>
<dbReference type="InterPro" id="IPR050570">
    <property type="entry name" value="Cell_wall_metabolism_enzyme"/>
</dbReference>
<feature type="domain" description="M23ase beta-sheet core" evidence="2">
    <location>
        <begin position="564"/>
        <end position="646"/>
    </location>
</feature>
<reference evidence="4" key="1">
    <citation type="submission" date="2017-04" db="EMBL/GenBank/DDBJ databases">
        <title>Function of individual gut microbiota members based on whole genome sequencing of pure cultures obtained from chicken caecum.</title>
        <authorList>
            <person name="Medvecky M."/>
            <person name="Cejkova D."/>
            <person name="Polansky O."/>
            <person name="Karasova D."/>
            <person name="Kubasova T."/>
            <person name="Cizek A."/>
            <person name="Rychlik I."/>
        </authorList>
    </citation>
    <scope>NUCLEOTIDE SEQUENCE [LARGE SCALE GENOMIC DNA]</scope>
    <source>
        <strain evidence="4">An175</strain>
    </source>
</reference>
<proteinExistence type="predicted"/>
<dbReference type="CDD" id="cd12797">
    <property type="entry name" value="M23_peptidase"/>
    <property type="match status" value="1"/>
</dbReference>
<dbReference type="PANTHER" id="PTHR21666">
    <property type="entry name" value="PEPTIDASE-RELATED"/>
    <property type="match status" value="1"/>
</dbReference>
<protein>
    <recommendedName>
        <fullName evidence="2">M23ase beta-sheet core domain-containing protein</fullName>
    </recommendedName>
</protein>
<gene>
    <name evidence="3" type="ORF">B5F11_04335</name>
</gene>
<keyword evidence="1" id="KW-0472">Membrane</keyword>
<evidence type="ECO:0000313" key="3">
    <source>
        <dbReference type="EMBL" id="OUP70678.1"/>
    </source>
</evidence>
<name>A0A1Y4N536_9FIRM</name>
<evidence type="ECO:0000313" key="4">
    <source>
        <dbReference type="Proteomes" id="UP000196386"/>
    </source>
</evidence>
<dbReference type="Proteomes" id="UP000196386">
    <property type="component" value="Unassembled WGS sequence"/>
</dbReference>